<feature type="signal peptide" evidence="1">
    <location>
        <begin position="1"/>
        <end position="19"/>
    </location>
</feature>
<keyword evidence="1" id="KW-0732">Signal</keyword>
<evidence type="ECO:0000313" key="2">
    <source>
        <dbReference type="EMBL" id="KAK9511162.1"/>
    </source>
</evidence>
<reference evidence="2 3" key="1">
    <citation type="submission" date="2022-12" db="EMBL/GenBank/DDBJ databases">
        <title>Chromosome-level genome assembly of true bugs.</title>
        <authorList>
            <person name="Ma L."/>
            <person name="Li H."/>
        </authorList>
    </citation>
    <scope>NUCLEOTIDE SEQUENCE [LARGE SCALE GENOMIC DNA]</scope>
    <source>
        <strain evidence="2">Lab_2022b</strain>
    </source>
</reference>
<dbReference type="EMBL" id="JAPXFL010000002">
    <property type="protein sequence ID" value="KAK9511162.1"/>
    <property type="molecule type" value="Genomic_DNA"/>
</dbReference>
<keyword evidence="3" id="KW-1185">Reference proteome</keyword>
<name>A0AAW1DKQ1_9HEMI</name>
<dbReference type="AlphaFoldDB" id="A0AAW1DKQ1"/>
<accession>A0AAW1DKQ1</accession>
<evidence type="ECO:0000313" key="3">
    <source>
        <dbReference type="Proteomes" id="UP001461498"/>
    </source>
</evidence>
<comment type="caution">
    <text evidence="2">The sequence shown here is derived from an EMBL/GenBank/DDBJ whole genome shotgun (WGS) entry which is preliminary data.</text>
</comment>
<feature type="chain" id="PRO_5043474981" evidence="1">
    <location>
        <begin position="20"/>
        <end position="127"/>
    </location>
</feature>
<protein>
    <submittedName>
        <fullName evidence="2">Uncharacterized protein</fullName>
    </submittedName>
</protein>
<dbReference type="Proteomes" id="UP001461498">
    <property type="component" value="Unassembled WGS sequence"/>
</dbReference>
<gene>
    <name evidence="2" type="ORF">O3M35_005775</name>
</gene>
<sequence>MRLVFKLFFKSFPCKQLAALTALLVVAVKGDYAPPAATYGVPSAGGDYNSYSVGGGAGGYSGGVGGYSGGGAGGYGGGAGGYGGGGHDEHHQVNMIVCPLGSLGIFIKLLIIIKNVDNHKKWASLSM</sequence>
<proteinExistence type="predicted"/>
<organism evidence="2 3">
    <name type="scientific">Rhynocoris fuscipes</name>
    <dbReference type="NCBI Taxonomy" id="488301"/>
    <lineage>
        <taxon>Eukaryota</taxon>
        <taxon>Metazoa</taxon>
        <taxon>Ecdysozoa</taxon>
        <taxon>Arthropoda</taxon>
        <taxon>Hexapoda</taxon>
        <taxon>Insecta</taxon>
        <taxon>Pterygota</taxon>
        <taxon>Neoptera</taxon>
        <taxon>Paraneoptera</taxon>
        <taxon>Hemiptera</taxon>
        <taxon>Heteroptera</taxon>
        <taxon>Panheteroptera</taxon>
        <taxon>Cimicomorpha</taxon>
        <taxon>Reduviidae</taxon>
        <taxon>Harpactorinae</taxon>
        <taxon>Harpactorini</taxon>
        <taxon>Rhynocoris</taxon>
    </lineage>
</organism>
<evidence type="ECO:0000256" key="1">
    <source>
        <dbReference type="SAM" id="SignalP"/>
    </source>
</evidence>